<dbReference type="InterPro" id="IPR027417">
    <property type="entry name" value="P-loop_NTPase"/>
</dbReference>
<dbReference type="EMBL" id="PJNH01000004">
    <property type="protein sequence ID" value="PKR76890.1"/>
    <property type="molecule type" value="Genomic_DNA"/>
</dbReference>
<evidence type="ECO:0000256" key="4">
    <source>
        <dbReference type="PROSITE-ProRule" id="PRU00339"/>
    </source>
</evidence>
<protein>
    <submittedName>
        <fullName evidence="6">Transcriptional regulator</fullName>
    </submittedName>
</protein>
<dbReference type="PANTHER" id="PTHR35807:SF2">
    <property type="entry name" value="TRANSCRIPTIONAL ACTIVATOR DOMAIN"/>
    <property type="match status" value="1"/>
</dbReference>
<dbReference type="InterPro" id="IPR019734">
    <property type="entry name" value="TPR_rpt"/>
</dbReference>
<dbReference type="RefSeq" id="WP_101332640.1">
    <property type="nucleotide sequence ID" value="NZ_PJNH01000004.1"/>
</dbReference>
<dbReference type="InterPro" id="IPR036388">
    <property type="entry name" value="WH-like_DNA-bd_sf"/>
</dbReference>
<dbReference type="InterPro" id="IPR051677">
    <property type="entry name" value="AfsR-DnrI-RedD_regulator"/>
</dbReference>
<dbReference type="InterPro" id="IPR059106">
    <property type="entry name" value="WHD_MalT"/>
</dbReference>
<feature type="domain" description="Bacterial transcriptional activator" evidence="5">
    <location>
        <begin position="931"/>
        <end position="1073"/>
    </location>
</feature>
<dbReference type="InterPro" id="IPR016032">
    <property type="entry name" value="Sig_transdc_resp-reg_C-effctor"/>
</dbReference>
<dbReference type="InterPro" id="IPR056884">
    <property type="entry name" value="NPHP3-like_N"/>
</dbReference>
<evidence type="ECO:0000256" key="1">
    <source>
        <dbReference type="ARBA" id="ARBA00022737"/>
    </source>
</evidence>
<dbReference type="InterPro" id="IPR005158">
    <property type="entry name" value="BTAD"/>
</dbReference>
<keyword evidence="4" id="KW-0802">TPR repeat</keyword>
<keyword evidence="2" id="KW-0805">Transcription regulation</keyword>
<proteinExistence type="predicted"/>
<evidence type="ECO:0000313" key="7">
    <source>
        <dbReference type="Proteomes" id="UP000243524"/>
    </source>
</evidence>
<dbReference type="Pfam" id="PF03704">
    <property type="entry name" value="BTAD"/>
    <property type="match status" value="1"/>
</dbReference>
<evidence type="ECO:0000259" key="5">
    <source>
        <dbReference type="SMART" id="SM01043"/>
    </source>
</evidence>
<evidence type="ECO:0000313" key="6">
    <source>
        <dbReference type="EMBL" id="PKR76890.1"/>
    </source>
</evidence>
<dbReference type="Gene3D" id="1.10.10.10">
    <property type="entry name" value="Winged helix-like DNA-binding domain superfamily/Winged helix DNA-binding domain"/>
    <property type="match status" value="1"/>
</dbReference>
<keyword evidence="3" id="KW-0804">Transcription</keyword>
<feature type="repeat" description="TPR" evidence="4">
    <location>
        <begin position="417"/>
        <end position="450"/>
    </location>
</feature>
<dbReference type="Pfam" id="PF24883">
    <property type="entry name" value="NPHP3_N"/>
    <property type="match status" value="1"/>
</dbReference>
<dbReference type="Pfam" id="PF25873">
    <property type="entry name" value="WHD_MalT"/>
    <property type="match status" value="1"/>
</dbReference>
<sequence length="1074" mass="125083">MSQDVPILDSQFSPPSVKEQFVQRARLHKKLQQIKSYPVTLIHSGAGYGKSTGLSSYLSQVKEQVCWFSITKYDTDLVPFLTKLIFSVRKHSPSFGARVLQEIEEIDHKIQEHEQWSLMTLMINELSEFGEPVIIVLDDAHHLLSSQVASKWIQLLIEHLVENVHLVLSSRSRPQWKSLSRLKIKGELNEVTQEDLMLSRDEVAHLIQDIHEIDIEEYAIDVIHETTEGWAIACGMLVQQMASGEDMKRLLQQDAASLDDLFQYMVMEVLSKQPLIIQKFLEQTSILEVLSVETCDRILGIHSSKQMLEDLAGQNLFIQKVDENHYRYHALFKVFLENQLYRNDQMEYQRLNREAAYYFEEHSDFEKAVQHHLMILQEGDAARLLALHGKEMLSQGKLERLSEQLEQLSDESKNRYPMLWYYSGEILRYRSKYDQAESAYDRSIDISKKGEDHYVLSMAYEGKARIFLDTIRPDQAEKILQQAIDYREKSDVPDEEKARLYHMQGENLLNSGSAKRAEAWLSQAKNLNLPIDDTNLEARIYLRTGRLDQAKQFLLEKKEKFPSYELDHLPQSHRETDILLSIIASFMGQAEEGKIYAEQGLQQGIDHESPFVEACGWMRMGHAVQLISRYEKDLALKCYDHALDIMEKLNVSRGKAEPYMGLCMLYGMNGEYEKALHAGQKGLRETEQVKDMWLSAVIRLCLAIAAFNCKRHTIANQFLEEARQHFKSCEDDYGLMASSFWAACLGFETGDDRVFAEEIQDFLLRMQTGSYEFFIKQRSYFGPVDMQNIAPLLFKAQSNEIQESYVTRMIQELGFGNLERHPGYTLRIETLGEFNVLIGNEVVSDSDWSRAKSRELLELLVTKRDTAMTKEEIFECLWPDQSEDKAAKNFKVTLNGLLKVLEPKRKAREDSFYIIRSGSTYRLNPQSGFDLDVEDFKAFILAGIDEKDAEKSRDLLKKGLNLYKGNYLTNRESYEWLVHERERLQLLFLRGAEKLAQTSIRLEDYHTSIHWCQEILTYDHTWEEAYRLIMYCYYQQNNRPQAIKWYKKCKEILDKELGIEPMQPTREMYEIITR</sequence>
<dbReference type="SMART" id="SM01043">
    <property type="entry name" value="BTAD"/>
    <property type="match status" value="1"/>
</dbReference>
<organism evidence="6 7">
    <name type="scientific">Halalkalibacillus sediminis</name>
    <dbReference type="NCBI Taxonomy" id="2018042"/>
    <lineage>
        <taxon>Bacteria</taxon>
        <taxon>Bacillati</taxon>
        <taxon>Bacillota</taxon>
        <taxon>Bacilli</taxon>
        <taxon>Bacillales</taxon>
        <taxon>Bacillaceae</taxon>
        <taxon>Halalkalibacillus</taxon>
    </lineage>
</organism>
<reference evidence="6 7" key="1">
    <citation type="submission" date="2017-06" db="EMBL/GenBank/DDBJ databases">
        <title>the draft geome sequence of Illustriluteabacillus marina B3227.</title>
        <authorList>
            <person name="He R.-H."/>
            <person name="Du Z.-J."/>
        </authorList>
    </citation>
    <scope>NUCLEOTIDE SEQUENCE [LARGE SCALE GENOMIC DNA]</scope>
    <source>
        <strain evidence="6 7">B3227</strain>
    </source>
</reference>
<dbReference type="GO" id="GO:0003677">
    <property type="term" value="F:DNA binding"/>
    <property type="evidence" value="ECO:0007669"/>
    <property type="project" value="InterPro"/>
</dbReference>
<dbReference type="GO" id="GO:0006355">
    <property type="term" value="P:regulation of DNA-templated transcription"/>
    <property type="evidence" value="ECO:0007669"/>
    <property type="project" value="InterPro"/>
</dbReference>
<dbReference type="Pfam" id="PF13424">
    <property type="entry name" value="TPR_12"/>
    <property type="match status" value="1"/>
</dbReference>
<accession>A0A2I0QS27</accession>
<dbReference type="AlphaFoldDB" id="A0A2I0QS27"/>
<dbReference type="PANTHER" id="PTHR35807">
    <property type="entry name" value="TRANSCRIPTIONAL REGULATOR REDD-RELATED"/>
    <property type="match status" value="1"/>
</dbReference>
<dbReference type="OrthoDB" id="1137593at2"/>
<dbReference type="SUPFAM" id="SSF48452">
    <property type="entry name" value="TPR-like"/>
    <property type="match status" value="3"/>
</dbReference>
<dbReference type="PROSITE" id="PS50005">
    <property type="entry name" value="TPR"/>
    <property type="match status" value="1"/>
</dbReference>
<dbReference type="SMART" id="SM00028">
    <property type="entry name" value="TPR"/>
    <property type="match status" value="7"/>
</dbReference>
<comment type="caution">
    <text evidence="6">The sequence shown here is derived from an EMBL/GenBank/DDBJ whole genome shotgun (WGS) entry which is preliminary data.</text>
</comment>
<evidence type="ECO:0000256" key="2">
    <source>
        <dbReference type="ARBA" id="ARBA00023015"/>
    </source>
</evidence>
<dbReference type="Gene3D" id="3.40.50.300">
    <property type="entry name" value="P-loop containing nucleotide triphosphate hydrolases"/>
    <property type="match status" value="1"/>
</dbReference>
<evidence type="ECO:0000256" key="3">
    <source>
        <dbReference type="ARBA" id="ARBA00023163"/>
    </source>
</evidence>
<keyword evidence="1" id="KW-0677">Repeat</keyword>
<dbReference type="InterPro" id="IPR011990">
    <property type="entry name" value="TPR-like_helical_dom_sf"/>
</dbReference>
<dbReference type="SUPFAM" id="SSF52540">
    <property type="entry name" value="P-loop containing nucleoside triphosphate hydrolases"/>
    <property type="match status" value="1"/>
</dbReference>
<name>A0A2I0QS27_9BACI</name>
<dbReference type="Gene3D" id="1.25.40.10">
    <property type="entry name" value="Tetratricopeptide repeat domain"/>
    <property type="match status" value="3"/>
</dbReference>
<dbReference type="SUPFAM" id="SSF46894">
    <property type="entry name" value="C-terminal effector domain of the bipartite response regulators"/>
    <property type="match status" value="1"/>
</dbReference>
<keyword evidence="7" id="KW-1185">Reference proteome</keyword>
<gene>
    <name evidence="6" type="ORF">CEY16_13865</name>
</gene>
<dbReference type="Proteomes" id="UP000243524">
    <property type="component" value="Unassembled WGS sequence"/>
</dbReference>